<dbReference type="RefSeq" id="XP_028026845.1">
    <property type="nucleotide sequence ID" value="XM_028171044.1"/>
</dbReference>
<name>A0A6J2JBH0_BOMMA</name>
<sequence length="267" mass="29791">MPIYCNKVIKTHKDAMVGKSKDVKEEDCDCYAESRTSDACPPIRNVTHPLRYYEFTQDEIKALEECDKESFYQRCVPFSALFASLTYAAVKYGHLKPNPRFGPFPKVTLAVVVGYFLGKLSYQQACAEKLMALPGSYIGQILRDRKNGKIGGTSMPVQTPSMYGATTNDIYSDAGPGSSLDLDTNRPVFSEDTYRPDNEGPGPNLEEPIPARPSVSYDDLRRQNRGQYVKERQDPYRLDPNAAPPVTRPQPSPSPPPATNKYGDTME</sequence>
<dbReference type="Proteomes" id="UP000504629">
    <property type="component" value="Unplaced"/>
</dbReference>
<evidence type="ECO:0000313" key="4">
    <source>
        <dbReference type="RefSeq" id="XP_028026845.1"/>
    </source>
</evidence>
<proteinExistence type="predicted"/>
<gene>
    <name evidence="4" type="primary">LOC114240485</name>
</gene>
<dbReference type="InterPro" id="IPR040187">
    <property type="entry name" value="OCAD1/2"/>
</dbReference>
<feature type="compositionally biased region" description="Polar residues" evidence="1">
    <location>
        <begin position="155"/>
        <end position="170"/>
    </location>
</feature>
<protein>
    <submittedName>
        <fullName evidence="4">OCIA domain-containing protein 1 isoform X1</fullName>
    </submittedName>
</protein>
<dbReference type="KEGG" id="bman:114240485"/>
<dbReference type="OrthoDB" id="6513616at2759"/>
<dbReference type="Pfam" id="PF07051">
    <property type="entry name" value="OCIA"/>
    <property type="match status" value="1"/>
</dbReference>
<reference evidence="4" key="1">
    <citation type="submission" date="2025-08" db="UniProtKB">
        <authorList>
            <consortium name="RefSeq"/>
        </authorList>
    </citation>
    <scope>IDENTIFICATION</scope>
    <source>
        <tissue evidence="4">Silk gland</tissue>
    </source>
</reference>
<dbReference type="PANTHER" id="PTHR13336:SF3">
    <property type="entry name" value="OCIA DOMAIN-CONTAINING PROTEIN 1"/>
    <property type="match status" value="1"/>
</dbReference>
<feature type="region of interest" description="Disordered" evidence="1">
    <location>
        <begin position="148"/>
        <end position="267"/>
    </location>
</feature>
<dbReference type="InterPro" id="IPR009764">
    <property type="entry name" value="OCIA_dom"/>
</dbReference>
<evidence type="ECO:0000256" key="1">
    <source>
        <dbReference type="SAM" id="MobiDB-lite"/>
    </source>
</evidence>
<accession>A0A6J2JBH0</accession>
<evidence type="ECO:0000313" key="3">
    <source>
        <dbReference type="Proteomes" id="UP000504629"/>
    </source>
</evidence>
<dbReference type="PANTHER" id="PTHR13336">
    <property type="entry name" value="OVARIAN CARCINOMA IMMUNOREACTIVE ANTIGEN"/>
    <property type="match status" value="1"/>
</dbReference>
<organism evidence="3 4">
    <name type="scientific">Bombyx mandarina</name>
    <name type="common">Wild silk moth</name>
    <name type="synonym">Wild silkworm</name>
    <dbReference type="NCBI Taxonomy" id="7092"/>
    <lineage>
        <taxon>Eukaryota</taxon>
        <taxon>Metazoa</taxon>
        <taxon>Ecdysozoa</taxon>
        <taxon>Arthropoda</taxon>
        <taxon>Hexapoda</taxon>
        <taxon>Insecta</taxon>
        <taxon>Pterygota</taxon>
        <taxon>Neoptera</taxon>
        <taxon>Endopterygota</taxon>
        <taxon>Lepidoptera</taxon>
        <taxon>Glossata</taxon>
        <taxon>Ditrysia</taxon>
        <taxon>Bombycoidea</taxon>
        <taxon>Bombycidae</taxon>
        <taxon>Bombycinae</taxon>
        <taxon>Bombyx</taxon>
    </lineage>
</organism>
<keyword evidence="3" id="KW-1185">Reference proteome</keyword>
<feature type="compositionally biased region" description="Pro residues" evidence="1">
    <location>
        <begin position="242"/>
        <end position="258"/>
    </location>
</feature>
<dbReference type="GeneID" id="114240485"/>
<evidence type="ECO:0000259" key="2">
    <source>
        <dbReference type="Pfam" id="PF07051"/>
    </source>
</evidence>
<dbReference type="GO" id="GO:0005768">
    <property type="term" value="C:endosome"/>
    <property type="evidence" value="ECO:0007669"/>
    <property type="project" value="TreeGrafter"/>
</dbReference>
<feature type="compositionally biased region" description="Basic and acidic residues" evidence="1">
    <location>
        <begin position="218"/>
        <end position="237"/>
    </location>
</feature>
<feature type="domain" description="OCIA" evidence="2">
    <location>
        <begin position="52"/>
        <end position="136"/>
    </location>
</feature>
<dbReference type="CTD" id="37637"/>
<dbReference type="AlphaFoldDB" id="A0A6J2JBH0"/>